<dbReference type="AlphaFoldDB" id="A0A1Z3LYX6"/>
<organism evidence="2 3">
    <name type="scientific">Brevundimonas diminuta</name>
    <name type="common">Pseudomonas diminuta</name>
    <dbReference type="NCBI Taxonomy" id="293"/>
    <lineage>
        <taxon>Bacteria</taxon>
        <taxon>Pseudomonadati</taxon>
        <taxon>Pseudomonadota</taxon>
        <taxon>Alphaproteobacteria</taxon>
        <taxon>Caulobacterales</taxon>
        <taxon>Caulobacteraceae</taxon>
        <taxon>Brevundimonas</taxon>
    </lineage>
</organism>
<sequence>MTRDPIVLAAYMMLGLWIAATLLVGALYHFSSNGDLYQPWVFPMCMITFAGALIIDRLRKRRGQL</sequence>
<keyword evidence="1" id="KW-0812">Transmembrane</keyword>
<keyword evidence="1" id="KW-1133">Transmembrane helix</keyword>
<reference evidence="2 3" key="1">
    <citation type="submission" date="2017-06" db="EMBL/GenBank/DDBJ databases">
        <title>Biodegradation of gentamicin by bacterial consortia AMQD4 in synthetic medium and raw gentamicin sewage.</title>
        <authorList>
            <person name="Chang H."/>
            <person name="Feng Y."/>
            <person name="Li Z."/>
            <person name="Xue J."/>
            <person name="Cheng D."/>
        </authorList>
    </citation>
    <scope>NUCLEOTIDE SEQUENCE [LARGE SCALE GENOMIC DNA]</scope>
    <source>
        <strain evidence="2 3">BZC3</strain>
    </source>
</reference>
<accession>A0A1Z3LYX6</accession>
<evidence type="ECO:0000313" key="3">
    <source>
        <dbReference type="Proteomes" id="UP000197024"/>
    </source>
</evidence>
<name>A0A1Z3LYX6_BREDI</name>
<proteinExistence type="predicted"/>
<keyword evidence="1" id="KW-0472">Membrane</keyword>
<reference evidence="2 3" key="2">
    <citation type="submission" date="2017-06" db="EMBL/GenBank/DDBJ databases">
        <authorList>
            <person name="Kim H.J."/>
            <person name="Triplett B.A."/>
        </authorList>
    </citation>
    <scope>NUCLEOTIDE SEQUENCE [LARGE SCALE GENOMIC DNA]</scope>
    <source>
        <strain evidence="2 3">BZC3</strain>
    </source>
</reference>
<evidence type="ECO:0000256" key="1">
    <source>
        <dbReference type="SAM" id="Phobius"/>
    </source>
</evidence>
<feature type="transmembrane region" description="Helical" evidence="1">
    <location>
        <begin position="7"/>
        <end position="30"/>
    </location>
</feature>
<feature type="transmembrane region" description="Helical" evidence="1">
    <location>
        <begin position="36"/>
        <end position="55"/>
    </location>
</feature>
<protein>
    <submittedName>
        <fullName evidence="2">Uncharacterized protein</fullName>
    </submittedName>
</protein>
<dbReference type="Proteomes" id="UP000197024">
    <property type="component" value="Chromosome"/>
</dbReference>
<evidence type="ECO:0000313" key="2">
    <source>
        <dbReference type="EMBL" id="ASD27404.1"/>
    </source>
</evidence>
<gene>
    <name evidence="2" type="ORF">CD943_11210</name>
</gene>
<dbReference type="EMBL" id="CP021995">
    <property type="protein sequence ID" value="ASD27404.1"/>
    <property type="molecule type" value="Genomic_DNA"/>
</dbReference>